<name>A0A0L6VG66_9BASI</name>
<dbReference type="Proteomes" id="UP000037035">
    <property type="component" value="Unassembled WGS sequence"/>
</dbReference>
<feature type="region of interest" description="Disordered" evidence="1">
    <location>
        <begin position="621"/>
        <end position="696"/>
    </location>
</feature>
<sequence length="696" mass="78998">MVDPMCGKITGLGIWGSPALTRVLGVIWSSEGALMNLLVNNWVTTIFLHVPCSQLQLLLRPAAISSRIKTPQCTVILFSLTSNGENTYPNLPSLNQPNSSFHPFCSTFPYPLLASLPSKSCFLISYFLLPLFLLFLFHFAYIIFIHLIDCYALIIFFFPMILFFLIVVIDFYFIFFSLSFSFCSHKEDEIQSQNNLKPVTTYMASTKLSALEIASLFFFFFYPYMRYDIVLFSHIEYIQFDAHPTARKSYQIKIFNLRPDKNKNQNRSLTRKPESLTAHSPINQFFFSFLSHLTHLLLTFFFPFFSPLFSHTLGHSLKNLQCFSKYYHLTKILLLISSRGGLCITAYLQSSLTRVELFESPCRKLLSSDHPACIKKNGTNFPSQITKLTLKEFKPNSLIEGIIHQGAIHGTSLPSAIAYMLPEVWFKKFSIHVICIKINNSCITQQYLFHNLDKMKTGSPLVFLRFLEDFHHLLPTNWAAMRSRGAIGFVSSSVTWEAYLSGTFFLHAIYLARQSSIQNPLTISLPQSRQESFTWLFHHFYHTKPQKINYKFCFPNFVFSLILTSSTAKKNCSTTYKACSAQLYLNPLVTCARGVHSLNSRPRQLYLNPLVTCARGDDSSSCNLHTQTRTPSHQNPRTNPAPANPYPLIPTDPTGSRAGNPLSPTGKPLSPTGSRTSKPLPTDPQRLSLNPAPTNP</sequence>
<protein>
    <submittedName>
        <fullName evidence="3">Uncharacterized protein</fullName>
    </submittedName>
</protein>
<feature type="compositionally biased region" description="Polar residues" evidence="1">
    <location>
        <begin position="671"/>
        <end position="696"/>
    </location>
</feature>
<gene>
    <name evidence="3" type="ORF">VP01_1664g5</name>
</gene>
<feature type="compositionally biased region" description="Polar residues" evidence="1">
    <location>
        <begin position="621"/>
        <end position="638"/>
    </location>
</feature>
<comment type="caution">
    <text evidence="3">The sequence shown here is derived from an EMBL/GenBank/DDBJ whole genome shotgun (WGS) entry which is preliminary data.</text>
</comment>
<organism evidence="3 4">
    <name type="scientific">Puccinia sorghi</name>
    <dbReference type="NCBI Taxonomy" id="27349"/>
    <lineage>
        <taxon>Eukaryota</taxon>
        <taxon>Fungi</taxon>
        <taxon>Dikarya</taxon>
        <taxon>Basidiomycota</taxon>
        <taxon>Pucciniomycotina</taxon>
        <taxon>Pucciniomycetes</taxon>
        <taxon>Pucciniales</taxon>
        <taxon>Pucciniaceae</taxon>
        <taxon>Puccinia</taxon>
    </lineage>
</organism>
<dbReference type="VEuPathDB" id="FungiDB:VP01_1664g5"/>
<proteinExistence type="predicted"/>
<keyword evidence="4" id="KW-1185">Reference proteome</keyword>
<feature type="transmembrane region" description="Helical" evidence="2">
    <location>
        <begin position="151"/>
        <end position="178"/>
    </location>
</feature>
<feature type="transmembrane region" description="Helical" evidence="2">
    <location>
        <begin position="199"/>
        <end position="222"/>
    </location>
</feature>
<evidence type="ECO:0000313" key="3">
    <source>
        <dbReference type="EMBL" id="KNZ59771.1"/>
    </source>
</evidence>
<keyword evidence="2" id="KW-0812">Transmembrane</keyword>
<accession>A0A0L6VG66</accession>
<evidence type="ECO:0000313" key="4">
    <source>
        <dbReference type="Proteomes" id="UP000037035"/>
    </source>
</evidence>
<feature type="transmembrane region" description="Helical" evidence="2">
    <location>
        <begin position="285"/>
        <end position="305"/>
    </location>
</feature>
<evidence type="ECO:0000256" key="2">
    <source>
        <dbReference type="SAM" id="Phobius"/>
    </source>
</evidence>
<keyword evidence="2" id="KW-1133">Transmembrane helix</keyword>
<evidence type="ECO:0000256" key="1">
    <source>
        <dbReference type="SAM" id="MobiDB-lite"/>
    </source>
</evidence>
<dbReference type="EMBL" id="LAVV01006464">
    <property type="protein sequence ID" value="KNZ59771.1"/>
    <property type="molecule type" value="Genomic_DNA"/>
</dbReference>
<dbReference type="AlphaFoldDB" id="A0A0L6VG66"/>
<reference evidence="3 4" key="1">
    <citation type="submission" date="2015-08" db="EMBL/GenBank/DDBJ databases">
        <title>Next Generation Sequencing and Analysis of the Genome of Puccinia sorghi L Schw, the Causal Agent of Maize Common Rust.</title>
        <authorList>
            <person name="Rochi L."/>
            <person name="Burguener G."/>
            <person name="Darino M."/>
            <person name="Turjanski A."/>
            <person name="Kreff E."/>
            <person name="Dieguez M.J."/>
            <person name="Sacco F."/>
        </authorList>
    </citation>
    <scope>NUCLEOTIDE SEQUENCE [LARGE SCALE GENOMIC DNA]</scope>
    <source>
        <strain evidence="3 4">RO10H11247</strain>
    </source>
</reference>
<feature type="transmembrane region" description="Helical" evidence="2">
    <location>
        <begin position="123"/>
        <end position="145"/>
    </location>
</feature>
<keyword evidence="2" id="KW-0472">Membrane</keyword>